<evidence type="ECO:0000256" key="4">
    <source>
        <dbReference type="ARBA" id="ARBA00022989"/>
    </source>
</evidence>
<evidence type="ECO:0000256" key="3">
    <source>
        <dbReference type="ARBA" id="ARBA00022692"/>
    </source>
</evidence>
<feature type="transmembrane region" description="Helical" evidence="6">
    <location>
        <begin position="326"/>
        <end position="347"/>
    </location>
</feature>
<dbReference type="PROSITE" id="PS50850">
    <property type="entry name" value="MFS"/>
    <property type="match status" value="1"/>
</dbReference>
<keyword evidence="3 6" id="KW-0812">Transmembrane</keyword>
<dbReference type="RefSeq" id="WP_183318731.1">
    <property type="nucleotide sequence ID" value="NZ_JACIEN010000009.1"/>
</dbReference>
<dbReference type="InterPro" id="IPR020846">
    <property type="entry name" value="MFS_dom"/>
</dbReference>
<dbReference type="InterPro" id="IPR011701">
    <property type="entry name" value="MFS"/>
</dbReference>
<feature type="domain" description="Major facilitator superfamily (MFS) profile" evidence="7">
    <location>
        <begin position="26"/>
        <end position="412"/>
    </location>
</feature>
<sequence>MRADLSTQPQTGGERFAPAYPPFFEFVALVALLMSLAAFSIDSILPAFGPIQQEFGVVDGNDLQLVVYAYMAGFGIMQLFFGPVADVVGRRPTLMAGLAIYVAGTGLALMADGFHMLLVARFVQGTGAAAARVLVVTLVRDRYSGREMARVMSLVMMLFITVPIIAPAVGSAILAASEWHMIVVAMFAMAVLVFTWFALRMPESLNPAYRKPAAVRPILVDVRRILASRLSFGYASAIMLMQGCIMIYIGLAAQVFETDGYRLGPVGFPLVFGLLGIMQGVASYLNSRLVGRFGMRRMSHAALCGFCVTTGLLLVIALAAGGLPPLSVFVGLLAVSHFLFSLTMPNFNAMAMDELGDIAGTASSFIGFYSTVASAITGALISRTFDGTVIPLCGGYLGLGLACLAVVLWAERGRLFNPHQAEATR</sequence>
<dbReference type="GO" id="GO:0022857">
    <property type="term" value="F:transmembrane transporter activity"/>
    <property type="evidence" value="ECO:0007669"/>
    <property type="project" value="InterPro"/>
</dbReference>
<dbReference type="Pfam" id="PF07690">
    <property type="entry name" value="MFS_1"/>
    <property type="match status" value="1"/>
</dbReference>
<feature type="transmembrane region" description="Helical" evidence="6">
    <location>
        <begin position="179"/>
        <end position="199"/>
    </location>
</feature>
<gene>
    <name evidence="8" type="ORF">GGR16_004969</name>
</gene>
<dbReference type="SUPFAM" id="SSF103473">
    <property type="entry name" value="MFS general substrate transporter"/>
    <property type="match status" value="1"/>
</dbReference>
<evidence type="ECO:0000259" key="7">
    <source>
        <dbReference type="PROSITE" id="PS50850"/>
    </source>
</evidence>
<feature type="transmembrane region" description="Helical" evidence="6">
    <location>
        <begin position="268"/>
        <end position="286"/>
    </location>
</feature>
<accession>A0A840C942</accession>
<comment type="caution">
    <text evidence="8">The sequence shown here is derived from an EMBL/GenBank/DDBJ whole genome shotgun (WGS) entry which is preliminary data.</text>
</comment>
<evidence type="ECO:0000313" key="8">
    <source>
        <dbReference type="EMBL" id="MBB4019909.1"/>
    </source>
</evidence>
<evidence type="ECO:0000256" key="1">
    <source>
        <dbReference type="ARBA" id="ARBA00004141"/>
    </source>
</evidence>
<dbReference type="GO" id="GO:0005886">
    <property type="term" value="C:plasma membrane"/>
    <property type="evidence" value="ECO:0007669"/>
    <property type="project" value="TreeGrafter"/>
</dbReference>
<dbReference type="Proteomes" id="UP000577362">
    <property type="component" value="Unassembled WGS sequence"/>
</dbReference>
<protein>
    <submittedName>
        <fullName evidence="8">DHA1 family bicyclomycin/chloramphenicol resistance-like MFS transporter</fullName>
    </submittedName>
</protein>
<proteinExistence type="predicted"/>
<keyword evidence="9" id="KW-1185">Reference proteome</keyword>
<feature type="transmembrane region" description="Helical" evidence="6">
    <location>
        <begin position="117"/>
        <end position="139"/>
    </location>
</feature>
<feature type="transmembrane region" description="Helical" evidence="6">
    <location>
        <begin position="359"/>
        <end position="382"/>
    </location>
</feature>
<evidence type="ECO:0000256" key="6">
    <source>
        <dbReference type="SAM" id="Phobius"/>
    </source>
</evidence>
<reference evidence="8 9" key="1">
    <citation type="submission" date="2020-08" db="EMBL/GenBank/DDBJ databases">
        <title>Genomic Encyclopedia of Type Strains, Phase IV (KMG-IV): sequencing the most valuable type-strain genomes for metagenomic binning, comparative biology and taxonomic classification.</title>
        <authorList>
            <person name="Goeker M."/>
        </authorList>
    </citation>
    <scope>NUCLEOTIDE SEQUENCE [LARGE SCALE GENOMIC DNA]</scope>
    <source>
        <strain evidence="8 9">DSM 103737</strain>
    </source>
</reference>
<evidence type="ECO:0000256" key="2">
    <source>
        <dbReference type="ARBA" id="ARBA00022448"/>
    </source>
</evidence>
<feature type="transmembrane region" description="Helical" evidence="6">
    <location>
        <begin position="94"/>
        <end position="111"/>
    </location>
</feature>
<dbReference type="CDD" id="cd17320">
    <property type="entry name" value="MFS_MdfA_MDR_like"/>
    <property type="match status" value="1"/>
</dbReference>
<evidence type="ECO:0000256" key="5">
    <source>
        <dbReference type="ARBA" id="ARBA00023136"/>
    </source>
</evidence>
<evidence type="ECO:0000313" key="9">
    <source>
        <dbReference type="Proteomes" id="UP000577362"/>
    </source>
</evidence>
<dbReference type="PANTHER" id="PTHR23502">
    <property type="entry name" value="MAJOR FACILITATOR SUPERFAMILY"/>
    <property type="match status" value="1"/>
</dbReference>
<keyword evidence="4 6" id="KW-1133">Transmembrane helix</keyword>
<comment type="subcellular location">
    <subcellularLocation>
        <location evidence="1">Membrane</location>
        <topology evidence="1">Multi-pass membrane protein</topology>
    </subcellularLocation>
</comment>
<feature type="transmembrane region" description="Helical" evidence="6">
    <location>
        <begin position="151"/>
        <end position="173"/>
    </location>
</feature>
<dbReference type="PANTHER" id="PTHR23502:SF132">
    <property type="entry name" value="POLYAMINE TRANSPORTER 2-RELATED"/>
    <property type="match status" value="1"/>
</dbReference>
<name>A0A840C942_9HYPH</name>
<dbReference type="EMBL" id="JACIEN010000009">
    <property type="protein sequence ID" value="MBB4019909.1"/>
    <property type="molecule type" value="Genomic_DNA"/>
</dbReference>
<keyword evidence="5 6" id="KW-0472">Membrane</keyword>
<dbReference type="InterPro" id="IPR036259">
    <property type="entry name" value="MFS_trans_sf"/>
</dbReference>
<feature type="transmembrane region" description="Helical" evidence="6">
    <location>
        <begin position="388"/>
        <end position="410"/>
    </location>
</feature>
<organism evidence="8 9">
    <name type="scientific">Chelatococcus caeni</name>
    <dbReference type="NCBI Taxonomy" id="1348468"/>
    <lineage>
        <taxon>Bacteria</taxon>
        <taxon>Pseudomonadati</taxon>
        <taxon>Pseudomonadota</taxon>
        <taxon>Alphaproteobacteria</taxon>
        <taxon>Hyphomicrobiales</taxon>
        <taxon>Chelatococcaceae</taxon>
        <taxon>Chelatococcus</taxon>
    </lineage>
</organism>
<feature type="transmembrane region" description="Helical" evidence="6">
    <location>
        <begin position="232"/>
        <end position="256"/>
    </location>
</feature>
<feature type="transmembrane region" description="Helical" evidence="6">
    <location>
        <begin position="23"/>
        <end position="45"/>
    </location>
</feature>
<feature type="transmembrane region" description="Helical" evidence="6">
    <location>
        <begin position="298"/>
        <end position="320"/>
    </location>
</feature>
<keyword evidence="2" id="KW-0813">Transport</keyword>
<feature type="transmembrane region" description="Helical" evidence="6">
    <location>
        <begin position="65"/>
        <end position="82"/>
    </location>
</feature>
<dbReference type="Gene3D" id="1.20.1720.10">
    <property type="entry name" value="Multidrug resistance protein D"/>
    <property type="match status" value="1"/>
</dbReference>
<dbReference type="AlphaFoldDB" id="A0A840C942"/>